<evidence type="ECO:0000313" key="1">
    <source>
        <dbReference type="EMBL" id="MEJ8855810.1"/>
    </source>
</evidence>
<keyword evidence="2" id="KW-1185">Reference proteome</keyword>
<gene>
    <name evidence="1" type="ORF">WKW79_14600</name>
</gene>
<reference evidence="1 2" key="1">
    <citation type="submission" date="2024-03" db="EMBL/GenBank/DDBJ databases">
        <title>Novel species of the genus Variovorax.</title>
        <authorList>
            <person name="Liu Q."/>
            <person name="Xin Y.-H."/>
        </authorList>
    </citation>
    <scope>NUCLEOTIDE SEQUENCE [LARGE SCALE GENOMIC DNA]</scope>
    <source>
        <strain evidence="1 2">KACC 18901</strain>
    </source>
</reference>
<evidence type="ECO:0000313" key="2">
    <source>
        <dbReference type="Proteomes" id="UP001367030"/>
    </source>
</evidence>
<dbReference type="Proteomes" id="UP001367030">
    <property type="component" value="Unassembled WGS sequence"/>
</dbReference>
<protein>
    <submittedName>
        <fullName evidence="1">Uncharacterized protein</fullName>
    </submittedName>
</protein>
<comment type="caution">
    <text evidence="1">The sequence shown here is derived from an EMBL/GenBank/DDBJ whole genome shotgun (WGS) entry which is preliminary data.</text>
</comment>
<accession>A0ABU8X7J9</accession>
<organism evidence="1 2">
    <name type="scientific">Variovorax robiniae</name>
    <dbReference type="NCBI Taxonomy" id="1836199"/>
    <lineage>
        <taxon>Bacteria</taxon>
        <taxon>Pseudomonadati</taxon>
        <taxon>Pseudomonadota</taxon>
        <taxon>Betaproteobacteria</taxon>
        <taxon>Burkholderiales</taxon>
        <taxon>Comamonadaceae</taxon>
        <taxon>Variovorax</taxon>
    </lineage>
</organism>
<dbReference type="EMBL" id="JBBKZS010000005">
    <property type="protein sequence ID" value="MEJ8855810.1"/>
    <property type="molecule type" value="Genomic_DNA"/>
</dbReference>
<dbReference type="RefSeq" id="WP_340335886.1">
    <property type="nucleotide sequence ID" value="NZ_JBBKZS010000005.1"/>
</dbReference>
<sequence>MSLADLMRKGSLRALATVTVATVATEEQEMASTVAEVATVAVAKSPDAKAANDPAPDLDRWCWPNSDAMNTVEIDTFTLRVVLFTERGLMPAGAEALAEKLMKRDREGDDRRTCIECVNLGGRAGSSRCSAWRSAGLGVQAIPSEWVTLPQRCAAFVDRRKGGAA</sequence>
<proteinExistence type="predicted"/>
<name>A0ABU8X7J9_9BURK</name>